<dbReference type="AlphaFoldDB" id="A0A9Y2IAL0"/>
<dbReference type="InterPro" id="IPR023393">
    <property type="entry name" value="START-like_dom_sf"/>
</dbReference>
<dbReference type="EMBL" id="CP127294">
    <property type="protein sequence ID" value="WIX75736.1"/>
    <property type="molecule type" value="Genomic_DNA"/>
</dbReference>
<name>A0A9Y2IAL0_9PSEU</name>
<proteinExistence type="inferred from homology"/>
<reference evidence="3 4" key="1">
    <citation type="submission" date="2023-06" db="EMBL/GenBank/DDBJ databases">
        <authorList>
            <person name="Oyuntsetseg B."/>
            <person name="Kim S.B."/>
        </authorList>
    </citation>
    <scope>NUCLEOTIDE SEQUENCE [LARGE SCALE GENOMIC DNA]</scope>
    <source>
        <strain evidence="3 4">2-15</strain>
    </source>
</reference>
<keyword evidence="4" id="KW-1185">Reference proteome</keyword>
<dbReference type="Proteomes" id="UP001236014">
    <property type="component" value="Chromosome"/>
</dbReference>
<evidence type="ECO:0000313" key="4">
    <source>
        <dbReference type="Proteomes" id="UP001236014"/>
    </source>
</evidence>
<protein>
    <submittedName>
        <fullName evidence="3">SRPBCC domain-containing protein</fullName>
    </submittedName>
</protein>
<evidence type="ECO:0000256" key="1">
    <source>
        <dbReference type="ARBA" id="ARBA00006817"/>
    </source>
</evidence>
<dbReference type="CDD" id="cd07814">
    <property type="entry name" value="SRPBCC_CalC_Aha1-like"/>
    <property type="match status" value="1"/>
</dbReference>
<evidence type="ECO:0000259" key="2">
    <source>
        <dbReference type="Pfam" id="PF08327"/>
    </source>
</evidence>
<feature type="domain" description="Activator of Hsp90 ATPase homologue 1/2-like C-terminal" evidence="2">
    <location>
        <begin position="15"/>
        <end position="133"/>
    </location>
</feature>
<dbReference type="RefSeq" id="WP_285966500.1">
    <property type="nucleotide sequence ID" value="NZ_CP127294.1"/>
</dbReference>
<comment type="similarity">
    <text evidence="1">Belongs to the AHA1 family.</text>
</comment>
<dbReference type="Gene3D" id="3.30.530.20">
    <property type="match status" value="1"/>
</dbReference>
<dbReference type="InterPro" id="IPR013538">
    <property type="entry name" value="ASHA1/2-like_C"/>
</dbReference>
<sequence>MTHEFDVTKQVRLPASPEAVWDAVATGPGIDSWFMGKHEVDAQARRIRFAMGEFTSEAEITTWEPPRRFAYRATPAPDGSFDAFEFLVEAADGGTSVLRFIHHGFTAQDWGEEYHEGFSRGWDMYLHTLGQLLQFLPGRRARFVIASGPESSASPEAWVKVVRALGLLEPPRTGQPVRFTVDGVGPVEGVLDYTTPHYAGIRTPDALYRFHERSGLGMPIAIGHHLFAGDADVEQEGKAWQAWLERVLA</sequence>
<accession>A0A9Y2IAL0</accession>
<organism evidence="3 4">
    <name type="scientific">Amycolatopsis carbonis</name>
    <dbReference type="NCBI Taxonomy" id="715471"/>
    <lineage>
        <taxon>Bacteria</taxon>
        <taxon>Bacillati</taxon>
        <taxon>Actinomycetota</taxon>
        <taxon>Actinomycetes</taxon>
        <taxon>Pseudonocardiales</taxon>
        <taxon>Pseudonocardiaceae</taxon>
        <taxon>Amycolatopsis</taxon>
    </lineage>
</organism>
<gene>
    <name evidence="3" type="ORF">QRX50_30155</name>
</gene>
<dbReference type="KEGG" id="acab:QRX50_30155"/>
<dbReference type="SUPFAM" id="SSF55961">
    <property type="entry name" value="Bet v1-like"/>
    <property type="match status" value="1"/>
</dbReference>
<dbReference type="Pfam" id="PF08327">
    <property type="entry name" value="AHSA1"/>
    <property type="match status" value="1"/>
</dbReference>
<evidence type="ECO:0000313" key="3">
    <source>
        <dbReference type="EMBL" id="WIX75736.1"/>
    </source>
</evidence>